<evidence type="ECO:0000256" key="6">
    <source>
        <dbReference type="ARBA" id="ARBA00023002"/>
    </source>
</evidence>
<dbReference type="EMBL" id="VDMD01000006">
    <property type="protein sequence ID" value="TRM65090.1"/>
    <property type="molecule type" value="Genomic_DNA"/>
</dbReference>
<comment type="cofactor">
    <cofactor evidence="1 9">
        <name>heme</name>
        <dbReference type="ChEBI" id="CHEBI:30413"/>
    </cofactor>
</comment>
<dbReference type="Gene3D" id="1.10.630.10">
    <property type="entry name" value="Cytochrome P450"/>
    <property type="match status" value="1"/>
</dbReference>
<dbReference type="GO" id="GO:0016705">
    <property type="term" value="F:oxidoreductase activity, acting on paired donors, with incorporation or reduction of molecular oxygen"/>
    <property type="evidence" value="ECO:0007669"/>
    <property type="project" value="InterPro"/>
</dbReference>
<evidence type="ECO:0000256" key="4">
    <source>
        <dbReference type="ARBA" id="ARBA00022617"/>
    </source>
</evidence>
<evidence type="ECO:0000256" key="7">
    <source>
        <dbReference type="ARBA" id="ARBA00023004"/>
    </source>
</evidence>
<reference evidence="11 12" key="1">
    <citation type="journal article" date="2019" name="New Phytol.">
        <title>Comparative genomics reveals unique wood-decay strategies and fruiting body development in the Schizophyllaceae.</title>
        <authorList>
            <person name="Almasi E."/>
            <person name="Sahu N."/>
            <person name="Krizsan K."/>
            <person name="Balint B."/>
            <person name="Kovacs G.M."/>
            <person name="Kiss B."/>
            <person name="Cseklye J."/>
            <person name="Drula E."/>
            <person name="Henrissat B."/>
            <person name="Nagy I."/>
            <person name="Chovatia M."/>
            <person name="Adam C."/>
            <person name="LaButti K."/>
            <person name="Lipzen A."/>
            <person name="Riley R."/>
            <person name="Grigoriev I.V."/>
            <person name="Nagy L.G."/>
        </authorList>
    </citation>
    <scope>NUCLEOTIDE SEQUENCE [LARGE SCALE GENOMIC DNA]</scope>
    <source>
        <strain evidence="11 12">NL-1724</strain>
    </source>
</reference>
<evidence type="ECO:0000256" key="8">
    <source>
        <dbReference type="ARBA" id="ARBA00023033"/>
    </source>
</evidence>
<feature type="binding site" description="axial binding residue" evidence="9">
    <location>
        <position position="409"/>
    </location>
    <ligand>
        <name>heme</name>
        <dbReference type="ChEBI" id="CHEBI:30413"/>
    </ligand>
    <ligandPart>
        <name>Fe</name>
        <dbReference type="ChEBI" id="CHEBI:18248"/>
    </ligandPart>
</feature>
<accession>A0A550CJV7</accession>
<protein>
    <submittedName>
        <fullName evidence="11">Cytochrome P450</fullName>
    </submittedName>
</protein>
<keyword evidence="4 9" id="KW-0349">Heme</keyword>
<dbReference type="OrthoDB" id="2789670at2759"/>
<evidence type="ECO:0000256" key="2">
    <source>
        <dbReference type="ARBA" id="ARBA00005179"/>
    </source>
</evidence>
<proteinExistence type="inferred from homology"/>
<evidence type="ECO:0000313" key="12">
    <source>
        <dbReference type="Proteomes" id="UP000320762"/>
    </source>
</evidence>
<dbReference type="InterPro" id="IPR002401">
    <property type="entry name" value="Cyt_P450_E_grp-I"/>
</dbReference>
<keyword evidence="5 9" id="KW-0479">Metal-binding</keyword>
<dbReference type="PANTHER" id="PTHR46300">
    <property type="entry name" value="P450, PUTATIVE (EUROFUNG)-RELATED-RELATED"/>
    <property type="match status" value="1"/>
</dbReference>
<dbReference type="InterPro" id="IPR017972">
    <property type="entry name" value="Cyt_P450_CS"/>
</dbReference>
<dbReference type="SUPFAM" id="SSF48264">
    <property type="entry name" value="Cytochrome P450"/>
    <property type="match status" value="1"/>
</dbReference>
<evidence type="ECO:0000256" key="10">
    <source>
        <dbReference type="RuleBase" id="RU000461"/>
    </source>
</evidence>
<comment type="pathway">
    <text evidence="2">Secondary metabolite biosynthesis.</text>
</comment>
<dbReference type="GO" id="GO:0004497">
    <property type="term" value="F:monooxygenase activity"/>
    <property type="evidence" value="ECO:0007669"/>
    <property type="project" value="UniProtKB-KW"/>
</dbReference>
<dbReference type="Pfam" id="PF00067">
    <property type="entry name" value="p450"/>
    <property type="match status" value="1"/>
</dbReference>
<dbReference type="InterPro" id="IPR001128">
    <property type="entry name" value="Cyt_P450"/>
</dbReference>
<evidence type="ECO:0000256" key="5">
    <source>
        <dbReference type="ARBA" id="ARBA00022723"/>
    </source>
</evidence>
<dbReference type="GO" id="GO:0020037">
    <property type="term" value="F:heme binding"/>
    <property type="evidence" value="ECO:0007669"/>
    <property type="project" value="InterPro"/>
</dbReference>
<dbReference type="Proteomes" id="UP000320762">
    <property type="component" value="Unassembled WGS sequence"/>
</dbReference>
<evidence type="ECO:0000256" key="3">
    <source>
        <dbReference type="ARBA" id="ARBA00010617"/>
    </source>
</evidence>
<keyword evidence="8 10" id="KW-0503">Monooxygenase</keyword>
<dbReference type="STRING" id="97359.A0A550CJV7"/>
<keyword evidence="12" id="KW-1185">Reference proteome</keyword>
<sequence length="477" mass="53359">MPMAYADAGFISFYRPTASPEYRYTEWSREYNSDVLYFKMLNQDVIVLNSRAASIDLLDKRGSNYCDRPDFILFDIMGFRATLTFLRWSPRFRMHRKLLQSALSKAKITQYHALQTTEARRMVRALVARPENWETLLRRYATAVVLGVGFGVSIVSDEDPYIRMAADASYALGHGGAPAGTLVDFFPLLRYIPECIAPHSLRFARKWHGAIRRIHEVPFAAVQREVINGTARASFIREQLEAYDEAAERGETSQMSLEDIKGAAGAIYAAGQDTTWSTTVVFVLNMVLHPEVQRRAQQEIDSVVGADRLPTFSDRPHLPYLEYVLQESLRWCPVSPLGIPHKSLEDDVYRGMFIPKGSIVYANARAMCHNPSTYSDPEAFDPMRYAPISEGGRGEPYPVGQFGFGRRICVGRHLADSTLWIIMATILATLGFEKAVGDDGQRITPTVTLTSGLTSHPEHFPCQVKARCGGVALSAGV</sequence>
<dbReference type="InterPro" id="IPR050364">
    <property type="entry name" value="Cytochrome_P450_fung"/>
</dbReference>
<evidence type="ECO:0000256" key="1">
    <source>
        <dbReference type="ARBA" id="ARBA00001971"/>
    </source>
</evidence>
<gene>
    <name evidence="11" type="ORF">BD626DRAFT_490871</name>
</gene>
<comment type="caution">
    <text evidence="11">The sequence shown here is derived from an EMBL/GenBank/DDBJ whole genome shotgun (WGS) entry which is preliminary data.</text>
</comment>
<dbReference type="CDD" id="cd11065">
    <property type="entry name" value="CYP64-like"/>
    <property type="match status" value="1"/>
</dbReference>
<name>A0A550CJV7_9AGAR</name>
<organism evidence="11 12">
    <name type="scientific">Schizophyllum amplum</name>
    <dbReference type="NCBI Taxonomy" id="97359"/>
    <lineage>
        <taxon>Eukaryota</taxon>
        <taxon>Fungi</taxon>
        <taxon>Dikarya</taxon>
        <taxon>Basidiomycota</taxon>
        <taxon>Agaricomycotina</taxon>
        <taxon>Agaricomycetes</taxon>
        <taxon>Agaricomycetidae</taxon>
        <taxon>Agaricales</taxon>
        <taxon>Schizophyllaceae</taxon>
        <taxon>Schizophyllum</taxon>
    </lineage>
</organism>
<dbReference type="GO" id="GO:0005506">
    <property type="term" value="F:iron ion binding"/>
    <property type="evidence" value="ECO:0007669"/>
    <property type="project" value="InterPro"/>
</dbReference>
<comment type="similarity">
    <text evidence="3 10">Belongs to the cytochrome P450 family.</text>
</comment>
<keyword evidence="6 10" id="KW-0560">Oxidoreductase</keyword>
<dbReference type="InterPro" id="IPR036396">
    <property type="entry name" value="Cyt_P450_sf"/>
</dbReference>
<keyword evidence="7 9" id="KW-0408">Iron</keyword>
<dbReference type="AlphaFoldDB" id="A0A550CJV7"/>
<dbReference type="PRINTS" id="PR00463">
    <property type="entry name" value="EP450I"/>
</dbReference>
<dbReference type="PROSITE" id="PS00086">
    <property type="entry name" value="CYTOCHROME_P450"/>
    <property type="match status" value="1"/>
</dbReference>
<evidence type="ECO:0000256" key="9">
    <source>
        <dbReference type="PIRSR" id="PIRSR602401-1"/>
    </source>
</evidence>
<dbReference type="PANTHER" id="PTHR46300:SF5">
    <property type="entry name" value="CYTOCHROME P450"/>
    <property type="match status" value="1"/>
</dbReference>
<evidence type="ECO:0000313" key="11">
    <source>
        <dbReference type="EMBL" id="TRM65090.1"/>
    </source>
</evidence>